<dbReference type="SMART" id="SM00768">
    <property type="entry name" value="X8"/>
    <property type="match status" value="1"/>
</dbReference>
<dbReference type="GO" id="GO:0009506">
    <property type="term" value="C:plasmodesma"/>
    <property type="evidence" value="ECO:0007669"/>
    <property type="project" value="UniProtKB-ARBA"/>
</dbReference>
<organism evidence="3 4">
    <name type="scientific">Liquidambar formosana</name>
    <name type="common">Formosan gum</name>
    <dbReference type="NCBI Taxonomy" id="63359"/>
    <lineage>
        <taxon>Eukaryota</taxon>
        <taxon>Viridiplantae</taxon>
        <taxon>Streptophyta</taxon>
        <taxon>Embryophyta</taxon>
        <taxon>Tracheophyta</taxon>
        <taxon>Spermatophyta</taxon>
        <taxon>Magnoliopsida</taxon>
        <taxon>eudicotyledons</taxon>
        <taxon>Gunneridae</taxon>
        <taxon>Pentapetalae</taxon>
        <taxon>Saxifragales</taxon>
        <taxon>Altingiaceae</taxon>
        <taxon>Liquidambar</taxon>
    </lineage>
</organism>
<keyword evidence="1" id="KW-0732">Signal</keyword>
<dbReference type="Pfam" id="PF07983">
    <property type="entry name" value="X8"/>
    <property type="match status" value="1"/>
</dbReference>
<name>A0AAP0S8A1_LIQFO</name>
<accession>A0AAP0S8A1</accession>
<evidence type="ECO:0000313" key="3">
    <source>
        <dbReference type="EMBL" id="KAK9292332.1"/>
    </source>
</evidence>
<reference evidence="3 4" key="1">
    <citation type="journal article" date="2024" name="Plant J.">
        <title>Genome sequences and population genomics reveal climatic adaptation and genomic divergence between two closely related sweetgum species.</title>
        <authorList>
            <person name="Xu W.Q."/>
            <person name="Ren C.Q."/>
            <person name="Zhang X.Y."/>
            <person name="Comes H.P."/>
            <person name="Liu X.H."/>
            <person name="Li Y.G."/>
            <person name="Kettle C.J."/>
            <person name="Jalonen R."/>
            <person name="Gaisberger H."/>
            <person name="Ma Y.Z."/>
            <person name="Qiu Y.X."/>
        </authorList>
    </citation>
    <scope>NUCLEOTIDE SEQUENCE [LARGE SCALE GENOMIC DNA]</scope>
    <source>
        <strain evidence="3">Hangzhou</strain>
    </source>
</reference>
<feature type="domain" description="X8" evidence="2">
    <location>
        <begin position="5"/>
        <end position="89"/>
    </location>
</feature>
<protein>
    <recommendedName>
        <fullName evidence="2">X8 domain-containing protein</fullName>
    </recommendedName>
</protein>
<sequence length="90" mass="9745">MQPRTWCVANPRADVPTLQGAIDYCCSQPGVNCGPIQPGGSCFQPNTLIDHANYAINLFYKAHGGGRQWCPSNSGFIIFSDPSHDSCVFP</sequence>
<keyword evidence="4" id="KW-1185">Reference proteome</keyword>
<dbReference type="PANTHER" id="PTHR31044:SF57">
    <property type="entry name" value="CARBOHYDRATE-BINDING X8 DOMAIN SUPERFAMILY PROTEIN"/>
    <property type="match status" value="1"/>
</dbReference>
<gene>
    <name evidence="3" type="ORF">L1049_020298</name>
</gene>
<evidence type="ECO:0000313" key="4">
    <source>
        <dbReference type="Proteomes" id="UP001415857"/>
    </source>
</evidence>
<comment type="caution">
    <text evidence="3">The sequence shown here is derived from an EMBL/GenBank/DDBJ whole genome shotgun (WGS) entry which is preliminary data.</text>
</comment>
<dbReference type="PANTHER" id="PTHR31044">
    <property type="entry name" value="BETA-1,3 GLUCANASE"/>
    <property type="match status" value="1"/>
</dbReference>
<evidence type="ECO:0000256" key="1">
    <source>
        <dbReference type="ARBA" id="ARBA00022729"/>
    </source>
</evidence>
<evidence type="ECO:0000259" key="2">
    <source>
        <dbReference type="SMART" id="SM00768"/>
    </source>
</evidence>
<dbReference type="InterPro" id="IPR012946">
    <property type="entry name" value="X8"/>
</dbReference>
<proteinExistence type="predicted"/>
<dbReference type="Proteomes" id="UP001415857">
    <property type="component" value="Unassembled WGS sequence"/>
</dbReference>
<dbReference type="AlphaFoldDB" id="A0AAP0S8A1"/>
<dbReference type="InterPro" id="IPR044788">
    <property type="entry name" value="X8_dom_prot"/>
</dbReference>
<dbReference type="Gene3D" id="1.20.58.1040">
    <property type="match status" value="1"/>
</dbReference>
<dbReference type="EMBL" id="JBBPBK010000001">
    <property type="protein sequence ID" value="KAK9292332.1"/>
    <property type="molecule type" value="Genomic_DNA"/>
</dbReference>